<evidence type="ECO:0000256" key="4">
    <source>
        <dbReference type="ARBA" id="ARBA00022490"/>
    </source>
</evidence>
<evidence type="ECO:0000256" key="3">
    <source>
        <dbReference type="ARBA" id="ARBA00022468"/>
    </source>
</evidence>
<dbReference type="Pfam" id="PF00642">
    <property type="entry name" value="zf-CCCH"/>
    <property type="match status" value="1"/>
</dbReference>
<dbReference type="InterPro" id="IPR057683">
    <property type="entry name" value="DUF7923"/>
</dbReference>
<comment type="caution">
    <text evidence="9">The sequence shown here is derived from an EMBL/GenBank/DDBJ whole genome shotgun (WGS) entry which is preliminary data.</text>
</comment>
<dbReference type="PANTHER" id="PTHR37543:SF1">
    <property type="entry name" value="CCCH ZINC FINGER DNA BINDING PROTEIN (AFU_ORTHOLOGUE AFUA_5G12760)"/>
    <property type="match status" value="1"/>
</dbReference>
<keyword evidence="3" id="KW-0343">GTPase activation</keyword>
<feature type="domain" description="C3H1-type" evidence="8">
    <location>
        <begin position="337"/>
        <end position="366"/>
    </location>
</feature>
<evidence type="ECO:0000259" key="8">
    <source>
        <dbReference type="PROSITE" id="PS50103"/>
    </source>
</evidence>
<accession>A0A4S4N3Q4</accession>
<evidence type="ECO:0000256" key="7">
    <source>
        <dbReference type="SAM" id="MobiDB-lite"/>
    </source>
</evidence>
<evidence type="ECO:0000256" key="2">
    <source>
        <dbReference type="ARBA" id="ARBA00009758"/>
    </source>
</evidence>
<dbReference type="GO" id="GO:0005094">
    <property type="term" value="F:Rho GDP-dissociation inhibitor activity"/>
    <property type="evidence" value="ECO:0007669"/>
    <property type="project" value="InterPro"/>
</dbReference>
<feature type="coiled-coil region" evidence="6">
    <location>
        <begin position="64"/>
        <end position="91"/>
    </location>
</feature>
<dbReference type="SMART" id="SM00356">
    <property type="entry name" value="ZnF_C3H1"/>
    <property type="match status" value="2"/>
</dbReference>
<evidence type="ECO:0000313" key="10">
    <source>
        <dbReference type="Proteomes" id="UP000308730"/>
    </source>
</evidence>
<evidence type="ECO:0000256" key="1">
    <source>
        <dbReference type="ARBA" id="ARBA00004496"/>
    </source>
</evidence>
<keyword evidence="5" id="KW-0862">Zinc</keyword>
<keyword evidence="4" id="KW-0963">Cytoplasm</keyword>
<evidence type="ECO:0000256" key="5">
    <source>
        <dbReference type="PROSITE-ProRule" id="PRU00723"/>
    </source>
</evidence>
<feature type="compositionally biased region" description="Polar residues" evidence="7">
    <location>
        <begin position="693"/>
        <end position="703"/>
    </location>
</feature>
<dbReference type="Pfam" id="PF25540">
    <property type="entry name" value="DUF7923"/>
    <property type="match status" value="2"/>
</dbReference>
<feature type="region of interest" description="Disordered" evidence="7">
    <location>
        <begin position="687"/>
        <end position="706"/>
    </location>
</feature>
<feature type="coiled-coil region" evidence="6">
    <location>
        <begin position="417"/>
        <end position="462"/>
    </location>
</feature>
<keyword evidence="5" id="KW-0479">Metal-binding</keyword>
<evidence type="ECO:0000256" key="6">
    <source>
        <dbReference type="SAM" id="Coils"/>
    </source>
</evidence>
<dbReference type="Proteomes" id="UP000308730">
    <property type="component" value="Unassembled WGS sequence"/>
</dbReference>
<keyword evidence="5" id="KW-0863">Zinc-finger</keyword>
<proteinExistence type="inferred from homology"/>
<dbReference type="Gene3D" id="4.10.1000.10">
    <property type="entry name" value="Zinc finger, CCCH-type"/>
    <property type="match status" value="1"/>
</dbReference>
<dbReference type="OrthoDB" id="2270193at2759"/>
<reference evidence="9 10" key="1">
    <citation type="submission" date="2019-02" db="EMBL/GenBank/DDBJ databases">
        <title>Genome sequencing of the rare red list fungi Antrodiella citrinella (Flaviporus citrinellus).</title>
        <authorList>
            <person name="Buettner E."/>
            <person name="Kellner H."/>
        </authorList>
    </citation>
    <scope>NUCLEOTIDE SEQUENCE [LARGE SCALE GENOMIC DNA]</scope>
    <source>
        <strain evidence="9 10">DSM 108506</strain>
    </source>
</reference>
<gene>
    <name evidence="9" type="ORF">EUX98_g529</name>
</gene>
<dbReference type="Pfam" id="PF02115">
    <property type="entry name" value="Rho_GDI"/>
    <property type="match status" value="1"/>
</dbReference>
<dbReference type="AlphaFoldDB" id="A0A4S4N3Q4"/>
<dbReference type="InterPro" id="IPR024792">
    <property type="entry name" value="RhoGDI_dom_sf"/>
</dbReference>
<dbReference type="GO" id="GO:0005737">
    <property type="term" value="C:cytoplasm"/>
    <property type="evidence" value="ECO:0007669"/>
    <property type="project" value="UniProtKB-SubCell"/>
</dbReference>
<organism evidence="9 10">
    <name type="scientific">Antrodiella citrinella</name>
    <dbReference type="NCBI Taxonomy" id="2447956"/>
    <lineage>
        <taxon>Eukaryota</taxon>
        <taxon>Fungi</taxon>
        <taxon>Dikarya</taxon>
        <taxon>Basidiomycota</taxon>
        <taxon>Agaricomycotina</taxon>
        <taxon>Agaricomycetes</taxon>
        <taxon>Polyporales</taxon>
        <taxon>Steccherinaceae</taxon>
        <taxon>Antrodiella</taxon>
    </lineage>
</organism>
<feature type="zinc finger region" description="C3H1-type" evidence="5">
    <location>
        <begin position="738"/>
        <end position="765"/>
    </location>
</feature>
<dbReference type="GO" id="GO:0008270">
    <property type="term" value="F:zinc ion binding"/>
    <property type="evidence" value="ECO:0007669"/>
    <property type="project" value="UniProtKB-KW"/>
</dbReference>
<sequence length="1033" mass="114123">MVGISSTEMDAKMHEIIQRNVQTLQGDITTYIEDALSERSKKLVELEQDLESVNGYNDYLKRLVTESVREKDGLKAEITRLKEQAAADEQAVLGQAGGRLAAAKLTEFIKNIMPSGYCQIHVYVFAHKLGLIHALKKSGLDTVARHLEDFIIGFNQSTERFIFLDVGSGKEAVDSKLRAYLEDEAKFTQTTRIIFGGYGKKLVLLQGYENMAAGYGPLSLPTMTIPELFEPIKLEEGSLTDRLANISSPAPTMPPGISVDIPKAASPVTISIPASAGPMSYKSVFQASISPKAQTWRSATRSPPRTRRIDPTKVRLQSLQRYMHNHLITVVQQPLSKQEPPPCNIFYLTNGQCKFGDKCAFAHDYLLNSDNIDAMRDLAKKSPCAAVNKGEMSKCYYKQAGTCKFIADLSTLTVNRSSDLESRVSELELELAVWKQAHTNVRDAAEREKKTHNVQVATLNRQISSLQFIKSQHPLILCAIDGNTHVFRPSYFSQGIQGGRMAAQALTKVIAEYLAQEDVQVFGRLSFWITVYLNREGLLTELLGGNVCTAEQFNAFFLGFSQASPRFLIIDVGPASDGVELKIREYLQTYVRFPQTLRMFLGGGRSGDYRSTLNGFGNEELLGKLVLLQGHNEPSADFLQYSIPSIHVEDIFVPQKPYQTGVRPAPGPISLPPPNLNHLTTTGGLISPESETHSTATNPSSQDGIGRLIDPLKPLHKREYLAALGPLCRLKTHAVAPIENPPPCNEHYLMSCSKGAGCKYSHDWLLTPEQLDTLAKNAKKAPCNYLKNGTFPDWTVRTETIAAGVMFALAKPCLDNRKKTTLLPPPLPVRLISIVRVEALSLSVSLQGYKLGAAKTVEEYAKLDAEDESLARWKASLGIVPGSAAAPASGPQVTVFTLELASATLPSGKVLKMNIQDPASLANIKKHPFVIKENIEYNVRISFKVNHGICSGVRYMQVVKRSGVRVDKMEQMLGSYSVHPQGEAYIKNFEPEESPSGMLARTGTYHVRSCVLDDDGHVYADWDWSFKLAKEWE</sequence>
<dbReference type="Gene3D" id="2.70.50.30">
    <property type="entry name" value="Coagulation Factor XIII, subunit A, domain 1"/>
    <property type="match status" value="1"/>
</dbReference>
<dbReference type="GO" id="GO:0007266">
    <property type="term" value="P:Rho protein signal transduction"/>
    <property type="evidence" value="ECO:0007669"/>
    <property type="project" value="InterPro"/>
</dbReference>
<dbReference type="EMBL" id="SGPM01000004">
    <property type="protein sequence ID" value="THH33656.1"/>
    <property type="molecule type" value="Genomic_DNA"/>
</dbReference>
<dbReference type="GO" id="GO:0005096">
    <property type="term" value="F:GTPase activator activity"/>
    <property type="evidence" value="ECO:0007669"/>
    <property type="project" value="UniProtKB-KW"/>
</dbReference>
<dbReference type="FunFam" id="2.70.50.30:FF:000004">
    <property type="entry name" value="Rho GDP-dissociation inhibitor 1"/>
    <property type="match status" value="1"/>
</dbReference>
<keyword evidence="6" id="KW-0175">Coiled coil</keyword>
<comment type="similarity">
    <text evidence="2">Belongs to the Rho GDI family.</text>
</comment>
<dbReference type="PANTHER" id="PTHR37543">
    <property type="entry name" value="CCCH ZINC FINGER DNA BINDING PROTEIN (AFU_ORTHOLOGUE AFUA_5G12760)"/>
    <property type="match status" value="1"/>
</dbReference>
<dbReference type="SUPFAM" id="SSF81296">
    <property type="entry name" value="E set domains"/>
    <property type="match status" value="1"/>
</dbReference>
<comment type="subcellular location">
    <subcellularLocation>
        <location evidence="1">Cytoplasm</location>
    </subcellularLocation>
</comment>
<evidence type="ECO:0000313" key="9">
    <source>
        <dbReference type="EMBL" id="THH33656.1"/>
    </source>
</evidence>
<dbReference type="PROSITE" id="PS50103">
    <property type="entry name" value="ZF_C3H1"/>
    <property type="match status" value="2"/>
</dbReference>
<keyword evidence="10" id="KW-1185">Reference proteome</keyword>
<feature type="domain" description="C3H1-type" evidence="8">
    <location>
        <begin position="738"/>
        <end position="765"/>
    </location>
</feature>
<name>A0A4S4N3Q4_9APHY</name>
<dbReference type="InterPro" id="IPR000571">
    <property type="entry name" value="Znf_CCCH"/>
</dbReference>
<feature type="zinc finger region" description="C3H1-type" evidence="5">
    <location>
        <begin position="337"/>
        <end position="366"/>
    </location>
</feature>
<protein>
    <recommendedName>
        <fullName evidence="8">C3H1-type domain-containing protein</fullName>
    </recommendedName>
</protein>
<dbReference type="InterPro" id="IPR000406">
    <property type="entry name" value="Rho_GDI"/>
</dbReference>
<dbReference type="InterPro" id="IPR014756">
    <property type="entry name" value="Ig_E-set"/>
</dbReference>